<feature type="transmembrane region" description="Helical" evidence="2">
    <location>
        <begin position="36"/>
        <end position="58"/>
    </location>
</feature>
<sequence length="212" mass="21843">MEPQFDAGIDSPADASPTPTTPATRRLPAWVTRADTWVVAGVLTVLALLAGGALWLLWKLITGLITMLDAGGEIAGDAGRAAAGWLATGPITRTITTPVHAYLDSHAAGLPATAEQLRWGWLLTGAVLLTAASFGARGARIGWCLHGASTAAMVWAASPPDNRELAVAVTAAVWSLLAVPAFARTRAAAPRHTTVVITRPAGADSAESEVAR</sequence>
<organism evidence="3 4">
    <name type="scientific">Micromonospora fulviviridis</name>
    <dbReference type="NCBI Taxonomy" id="47860"/>
    <lineage>
        <taxon>Bacteria</taxon>
        <taxon>Bacillati</taxon>
        <taxon>Actinomycetota</taxon>
        <taxon>Actinomycetes</taxon>
        <taxon>Micromonosporales</taxon>
        <taxon>Micromonosporaceae</taxon>
        <taxon>Micromonospora</taxon>
    </lineage>
</organism>
<dbReference type="Proteomes" id="UP001550348">
    <property type="component" value="Unassembled WGS sequence"/>
</dbReference>
<feature type="compositionally biased region" description="Low complexity" evidence="1">
    <location>
        <begin position="10"/>
        <end position="24"/>
    </location>
</feature>
<feature type="region of interest" description="Disordered" evidence="1">
    <location>
        <begin position="1"/>
        <end position="24"/>
    </location>
</feature>
<gene>
    <name evidence="3" type="ORF">ABZ071_27335</name>
</gene>
<keyword evidence="2" id="KW-0472">Membrane</keyword>
<evidence type="ECO:0000256" key="2">
    <source>
        <dbReference type="SAM" id="Phobius"/>
    </source>
</evidence>
<dbReference type="RefSeq" id="WP_355667137.1">
    <property type="nucleotide sequence ID" value="NZ_JBEXRX010000114.1"/>
</dbReference>
<reference evidence="3 4" key="1">
    <citation type="submission" date="2024-06" db="EMBL/GenBank/DDBJ databases">
        <title>The Natural Products Discovery Center: Release of the First 8490 Sequenced Strains for Exploring Actinobacteria Biosynthetic Diversity.</title>
        <authorList>
            <person name="Kalkreuter E."/>
            <person name="Kautsar S.A."/>
            <person name="Yang D."/>
            <person name="Bader C.D."/>
            <person name="Teijaro C.N."/>
            <person name="Fluegel L."/>
            <person name="Davis C.M."/>
            <person name="Simpson J.R."/>
            <person name="Lauterbach L."/>
            <person name="Steele A.D."/>
            <person name="Gui C."/>
            <person name="Meng S."/>
            <person name="Li G."/>
            <person name="Viehrig K."/>
            <person name="Ye F."/>
            <person name="Su P."/>
            <person name="Kiefer A.F."/>
            <person name="Nichols A."/>
            <person name="Cepeda A.J."/>
            <person name="Yan W."/>
            <person name="Fan B."/>
            <person name="Jiang Y."/>
            <person name="Adhikari A."/>
            <person name="Zheng C.-J."/>
            <person name="Schuster L."/>
            <person name="Cowan T.M."/>
            <person name="Smanski M.J."/>
            <person name="Chevrette M.G."/>
            <person name="De Carvalho L.P.S."/>
            <person name="Shen B."/>
        </authorList>
    </citation>
    <scope>NUCLEOTIDE SEQUENCE [LARGE SCALE GENOMIC DNA]</scope>
    <source>
        <strain evidence="3 4">NPDC006286</strain>
    </source>
</reference>
<proteinExistence type="predicted"/>
<accession>A0ABV2VT76</accession>
<evidence type="ECO:0000313" key="4">
    <source>
        <dbReference type="Proteomes" id="UP001550348"/>
    </source>
</evidence>
<name>A0ABV2VT76_9ACTN</name>
<protein>
    <submittedName>
        <fullName evidence="3">Uncharacterized protein</fullName>
    </submittedName>
</protein>
<dbReference type="EMBL" id="JBEXRX010000114">
    <property type="protein sequence ID" value="MEU0155552.1"/>
    <property type="molecule type" value="Genomic_DNA"/>
</dbReference>
<keyword evidence="4" id="KW-1185">Reference proteome</keyword>
<comment type="caution">
    <text evidence="3">The sequence shown here is derived from an EMBL/GenBank/DDBJ whole genome shotgun (WGS) entry which is preliminary data.</text>
</comment>
<evidence type="ECO:0000256" key="1">
    <source>
        <dbReference type="SAM" id="MobiDB-lite"/>
    </source>
</evidence>
<feature type="transmembrane region" description="Helical" evidence="2">
    <location>
        <begin position="119"/>
        <end position="136"/>
    </location>
</feature>
<keyword evidence="2" id="KW-1133">Transmembrane helix</keyword>
<evidence type="ECO:0000313" key="3">
    <source>
        <dbReference type="EMBL" id="MEU0155552.1"/>
    </source>
</evidence>
<feature type="transmembrane region" description="Helical" evidence="2">
    <location>
        <begin position="165"/>
        <end position="183"/>
    </location>
</feature>
<keyword evidence="2" id="KW-0812">Transmembrane</keyword>